<dbReference type="PRINTS" id="PR00081">
    <property type="entry name" value="GDHRDH"/>
</dbReference>
<reference evidence="3 4" key="1">
    <citation type="submission" date="2023-07" db="EMBL/GenBank/DDBJ databases">
        <title>Novel species in genus Planococcus.</title>
        <authorList>
            <person name="Ning S."/>
        </authorList>
    </citation>
    <scope>NUCLEOTIDE SEQUENCE [LARGE SCALE GENOMIC DNA]</scope>
    <source>
        <strain evidence="3 4">N017</strain>
    </source>
</reference>
<dbReference type="RefSeq" id="WP_301857059.1">
    <property type="nucleotide sequence ID" value="NZ_JAUJWU010000004.1"/>
</dbReference>
<dbReference type="NCBIfam" id="NF005559">
    <property type="entry name" value="PRK07231.1"/>
    <property type="match status" value="1"/>
</dbReference>
<dbReference type="EMBL" id="JAUJWU010000004">
    <property type="protein sequence ID" value="MDN7246534.1"/>
    <property type="molecule type" value="Genomic_DNA"/>
</dbReference>
<comment type="similarity">
    <text evidence="1">Belongs to the short-chain dehydrogenases/reductases (SDR) family.</text>
</comment>
<dbReference type="PANTHER" id="PTHR42760">
    <property type="entry name" value="SHORT-CHAIN DEHYDROGENASES/REDUCTASES FAMILY MEMBER"/>
    <property type="match status" value="1"/>
</dbReference>
<gene>
    <name evidence="3" type="ORF">QWY13_13685</name>
</gene>
<evidence type="ECO:0000313" key="4">
    <source>
        <dbReference type="Proteomes" id="UP001172142"/>
    </source>
</evidence>
<sequence length="254" mass="27124">MGRLDGKIAIITGAGNGQGQYEAELFAKEGAKVVVTDIDYEAAQLTASAIKQKNGQAFALQHNIASEENWKSVISKTLEEYGRIDILVNNAGIHAETKMADISLGEWNNMLNVNLTGTFLGIQEVISPMKENGGGSIVNIASIAALRGGSFAHYSAAKGGIRSLGRTAAIEYAEDKIRVNTVFPGLIATDLVKEALENERTRKNLFDQLPMKRIGEIEDVAYGVLYLASDESGFVTGSELVIDGGTMAGAKLIE</sequence>
<dbReference type="InterPro" id="IPR020904">
    <property type="entry name" value="Sc_DH/Rdtase_CS"/>
</dbReference>
<dbReference type="PROSITE" id="PS00061">
    <property type="entry name" value="ADH_SHORT"/>
    <property type="match status" value="1"/>
</dbReference>
<dbReference type="SUPFAM" id="SSF51735">
    <property type="entry name" value="NAD(P)-binding Rossmann-fold domains"/>
    <property type="match status" value="1"/>
</dbReference>
<dbReference type="InterPro" id="IPR002347">
    <property type="entry name" value="SDR_fam"/>
</dbReference>
<evidence type="ECO:0000313" key="3">
    <source>
        <dbReference type="EMBL" id="MDN7246534.1"/>
    </source>
</evidence>
<organism evidence="3 4">
    <name type="scientific">Planococcus shenhongbingii</name>
    <dbReference type="NCBI Taxonomy" id="3058398"/>
    <lineage>
        <taxon>Bacteria</taxon>
        <taxon>Bacillati</taxon>
        <taxon>Bacillota</taxon>
        <taxon>Bacilli</taxon>
        <taxon>Bacillales</taxon>
        <taxon>Caryophanaceae</taxon>
        <taxon>Planococcus</taxon>
    </lineage>
</organism>
<dbReference type="Gene3D" id="3.40.50.720">
    <property type="entry name" value="NAD(P)-binding Rossmann-like Domain"/>
    <property type="match status" value="1"/>
</dbReference>
<dbReference type="PRINTS" id="PR00080">
    <property type="entry name" value="SDRFAMILY"/>
</dbReference>
<name>A0ABT8NF59_9BACL</name>
<keyword evidence="2 3" id="KW-0560">Oxidoreductase</keyword>
<dbReference type="PANTHER" id="PTHR42760:SF115">
    <property type="entry name" value="3-OXOACYL-[ACYL-CARRIER-PROTEIN] REDUCTASE FABG"/>
    <property type="match status" value="1"/>
</dbReference>
<proteinExistence type="inferred from homology"/>
<evidence type="ECO:0000256" key="1">
    <source>
        <dbReference type="ARBA" id="ARBA00006484"/>
    </source>
</evidence>
<keyword evidence="4" id="KW-1185">Reference proteome</keyword>
<evidence type="ECO:0000256" key="2">
    <source>
        <dbReference type="ARBA" id="ARBA00023002"/>
    </source>
</evidence>
<dbReference type="Pfam" id="PF13561">
    <property type="entry name" value="adh_short_C2"/>
    <property type="match status" value="1"/>
</dbReference>
<accession>A0ABT8NF59</accession>
<comment type="caution">
    <text evidence="3">The sequence shown here is derived from an EMBL/GenBank/DDBJ whole genome shotgun (WGS) entry which is preliminary data.</text>
</comment>
<dbReference type="GO" id="GO:0047936">
    <property type="term" value="F:glucose 1-dehydrogenase [NAD(P)+] activity"/>
    <property type="evidence" value="ECO:0007669"/>
    <property type="project" value="UniProtKB-EC"/>
</dbReference>
<dbReference type="InterPro" id="IPR036291">
    <property type="entry name" value="NAD(P)-bd_dom_sf"/>
</dbReference>
<protein>
    <submittedName>
        <fullName evidence="3">Glucose 1-dehydrogenase</fullName>
        <ecNumber evidence="3">1.1.1.47</ecNumber>
    </submittedName>
</protein>
<dbReference type="Proteomes" id="UP001172142">
    <property type="component" value="Unassembled WGS sequence"/>
</dbReference>
<dbReference type="EC" id="1.1.1.47" evidence="3"/>